<evidence type="ECO:0000256" key="1">
    <source>
        <dbReference type="ARBA" id="ARBA00004141"/>
    </source>
</evidence>
<evidence type="ECO:0000313" key="7">
    <source>
        <dbReference type="Proteomes" id="UP001300502"/>
    </source>
</evidence>
<dbReference type="EMBL" id="JANCYU010000003">
    <property type="protein sequence ID" value="KAK4522338.1"/>
    <property type="molecule type" value="Genomic_DNA"/>
</dbReference>
<gene>
    <name evidence="6" type="ORF">GAYE_HPESCF16G0218</name>
</gene>
<dbReference type="AlphaFoldDB" id="A0AAV9I686"/>
<evidence type="ECO:0000256" key="4">
    <source>
        <dbReference type="ARBA" id="ARBA00023136"/>
    </source>
</evidence>
<dbReference type="GO" id="GO:0016020">
    <property type="term" value="C:membrane"/>
    <property type="evidence" value="ECO:0007669"/>
    <property type="project" value="UniProtKB-SubCell"/>
</dbReference>
<proteinExistence type="predicted"/>
<organism evidence="6 7">
    <name type="scientific">Galdieria yellowstonensis</name>
    <dbReference type="NCBI Taxonomy" id="3028027"/>
    <lineage>
        <taxon>Eukaryota</taxon>
        <taxon>Rhodophyta</taxon>
        <taxon>Bangiophyceae</taxon>
        <taxon>Galdieriales</taxon>
        <taxon>Galdieriaceae</taxon>
        <taxon>Galdieria</taxon>
    </lineage>
</organism>
<comment type="caution">
    <text evidence="6">The sequence shown here is derived from an EMBL/GenBank/DDBJ whole genome shotgun (WGS) entry which is preliminary data.</text>
</comment>
<dbReference type="InterPro" id="IPR018499">
    <property type="entry name" value="Tetraspanin/Peripherin"/>
</dbReference>
<name>A0AAV9I686_9RHOD</name>
<keyword evidence="7" id="KW-1185">Reference proteome</keyword>
<evidence type="ECO:0000256" key="5">
    <source>
        <dbReference type="SAM" id="Phobius"/>
    </source>
</evidence>
<feature type="transmembrane region" description="Helical" evidence="5">
    <location>
        <begin position="20"/>
        <end position="44"/>
    </location>
</feature>
<comment type="subcellular location">
    <subcellularLocation>
        <location evidence="1">Membrane</location>
        <topology evidence="1">Multi-pass membrane protein</topology>
    </subcellularLocation>
</comment>
<reference evidence="6 7" key="1">
    <citation type="submission" date="2022-07" db="EMBL/GenBank/DDBJ databases">
        <title>Genome-wide signatures of adaptation to extreme environments.</title>
        <authorList>
            <person name="Cho C.H."/>
            <person name="Yoon H.S."/>
        </authorList>
    </citation>
    <scope>NUCLEOTIDE SEQUENCE [LARGE SCALE GENOMIC DNA]</scope>
    <source>
        <strain evidence="6 7">108.79 E11</strain>
    </source>
</reference>
<keyword evidence="2 5" id="KW-0812">Transmembrane</keyword>
<keyword evidence="4 5" id="KW-0472">Membrane</keyword>
<feature type="transmembrane region" description="Helical" evidence="5">
    <location>
        <begin position="64"/>
        <end position="89"/>
    </location>
</feature>
<evidence type="ECO:0000313" key="6">
    <source>
        <dbReference type="EMBL" id="KAK4522338.1"/>
    </source>
</evidence>
<feature type="transmembrane region" description="Helical" evidence="5">
    <location>
        <begin position="101"/>
        <end position="124"/>
    </location>
</feature>
<feature type="transmembrane region" description="Helical" evidence="5">
    <location>
        <begin position="195"/>
        <end position="218"/>
    </location>
</feature>
<evidence type="ECO:0000256" key="2">
    <source>
        <dbReference type="ARBA" id="ARBA00022692"/>
    </source>
</evidence>
<dbReference type="Pfam" id="PF00335">
    <property type="entry name" value="Tetraspanin"/>
    <property type="match status" value="1"/>
</dbReference>
<evidence type="ECO:0000256" key="3">
    <source>
        <dbReference type="ARBA" id="ARBA00022989"/>
    </source>
</evidence>
<dbReference type="Proteomes" id="UP001300502">
    <property type="component" value="Unassembled WGS sequence"/>
</dbReference>
<accession>A0AAV9I686</accession>
<protein>
    <recommendedName>
        <fullName evidence="8">Tetraspanin</fullName>
    </recommendedName>
</protein>
<keyword evidence="3 5" id="KW-1133">Transmembrane helix</keyword>
<sequence>MKGYNDFSSSSRSSGNIFVLFYHGTVSALYFFGGLALVAVGIYAEVTHSGKFNLNWTNDFWKAVTNFGIAGIVIGAVIALVGALGFFAFGRGCCGKFFKVVYFILIVLCFLALLFTAIVTLMLANGDNVSPFKSAACSAWKQTVSDNPQEICKIQNQYSCCGFSSSCDPTTTIPACSCALTNHCYSTIIHRYHKWYLPIGIVSCILGGLTLLDSLLVCCV</sequence>
<evidence type="ECO:0008006" key="8">
    <source>
        <dbReference type="Google" id="ProtNLM"/>
    </source>
</evidence>